<proteinExistence type="predicted"/>
<feature type="signal peptide" evidence="1">
    <location>
        <begin position="1"/>
        <end position="17"/>
    </location>
</feature>
<reference evidence="2 3" key="1">
    <citation type="submission" date="2018-11" db="EMBL/GenBank/DDBJ databases">
        <authorList>
            <consortium name="Pathogen Informatics"/>
        </authorList>
    </citation>
    <scope>NUCLEOTIDE SEQUENCE [LARGE SCALE GENOMIC DNA]</scope>
</reference>
<organism evidence="2 3">
    <name type="scientific">Cylicostephanus goldi</name>
    <name type="common">Nematode worm</name>
    <dbReference type="NCBI Taxonomy" id="71465"/>
    <lineage>
        <taxon>Eukaryota</taxon>
        <taxon>Metazoa</taxon>
        <taxon>Ecdysozoa</taxon>
        <taxon>Nematoda</taxon>
        <taxon>Chromadorea</taxon>
        <taxon>Rhabditida</taxon>
        <taxon>Rhabditina</taxon>
        <taxon>Rhabditomorpha</taxon>
        <taxon>Strongyloidea</taxon>
        <taxon>Strongylidae</taxon>
        <taxon>Cylicostephanus</taxon>
    </lineage>
</organism>
<dbReference type="OrthoDB" id="5846596at2759"/>
<evidence type="ECO:0000256" key="1">
    <source>
        <dbReference type="SAM" id="SignalP"/>
    </source>
</evidence>
<dbReference type="AlphaFoldDB" id="A0A3P6S325"/>
<sequence length="121" mass="13442">MWCVVLLLFGFLRQSLGAPTEKPILLFSCPRDAECYAHPKNCVDNCNAAFSMRSDLSKNTTTFNIAMMSGLGYVAVLVKNKGARNYEQAYICSFHQPKGIAARIRQGEPIVVHEVGHDSNF</sequence>
<feature type="chain" id="PRO_5018130830" evidence="1">
    <location>
        <begin position="18"/>
        <end position="121"/>
    </location>
</feature>
<keyword evidence="3" id="KW-1185">Reference proteome</keyword>
<evidence type="ECO:0000313" key="3">
    <source>
        <dbReference type="Proteomes" id="UP000271889"/>
    </source>
</evidence>
<evidence type="ECO:0000313" key="2">
    <source>
        <dbReference type="EMBL" id="VDK63173.1"/>
    </source>
</evidence>
<gene>
    <name evidence="2" type="ORF">CGOC_LOCUS5644</name>
</gene>
<name>A0A3P6S325_CYLGO</name>
<keyword evidence="1" id="KW-0732">Signal</keyword>
<accession>A0A3P6S325</accession>
<protein>
    <submittedName>
        <fullName evidence="2">Uncharacterized protein</fullName>
    </submittedName>
</protein>
<dbReference type="EMBL" id="UYRV01017417">
    <property type="protein sequence ID" value="VDK63173.1"/>
    <property type="molecule type" value="Genomic_DNA"/>
</dbReference>
<dbReference type="Proteomes" id="UP000271889">
    <property type="component" value="Unassembled WGS sequence"/>
</dbReference>